<accession>A0AAV1V4U2</accession>
<dbReference type="EMBL" id="CAKLBY020000259">
    <property type="protein sequence ID" value="CAK7940815.1"/>
    <property type="molecule type" value="Genomic_DNA"/>
</dbReference>
<dbReference type="Proteomes" id="UP001162060">
    <property type="component" value="Unassembled WGS sequence"/>
</dbReference>
<comment type="caution">
    <text evidence="2">The sequence shown here is derived from an EMBL/GenBank/DDBJ whole genome shotgun (WGS) entry which is preliminary data.</text>
</comment>
<protein>
    <submittedName>
        <fullName evidence="2">Uncharacterized protein</fullName>
    </submittedName>
</protein>
<gene>
    <name evidence="2" type="ORF">PM001_LOCUS25965</name>
</gene>
<name>A0AAV1V4U2_9STRA</name>
<evidence type="ECO:0000256" key="1">
    <source>
        <dbReference type="SAM" id="MobiDB-lite"/>
    </source>
</evidence>
<reference evidence="2" key="1">
    <citation type="submission" date="2024-01" db="EMBL/GenBank/DDBJ databases">
        <authorList>
            <person name="Webb A."/>
        </authorList>
    </citation>
    <scope>NUCLEOTIDE SEQUENCE</scope>
    <source>
        <strain evidence="2">Pm1</strain>
    </source>
</reference>
<feature type="compositionally biased region" description="Basic and acidic residues" evidence="1">
    <location>
        <begin position="24"/>
        <end position="40"/>
    </location>
</feature>
<sequence>MRGSADPVTGELPPLDSVPPDQEVGDRRTQEPESHSHREGSLPSRGGVDQRAVLSEGYNARPSSASSATLGDTAVPESVSTDCTPVPRHLLPKIK</sequence>
<feature type="region of interest" description="Disordered" evidence="1">
    <location>
        <begin position="1"/>
        <end position="95"/>
    </location>
</feature>
<dbReference type="AlphaFoldDB" id="A0AAV1V4U2"/>
<evidence type="ECO:0000313" key="2">
    <source>
        <dbReference type="EMBL" id="CAK7940815.1"/>
    </source>
</evidence>
<feature type="compositionally biased region" description="Polar residues" evidence="1">
    <location>
        <begin position="61"/>
        <end position="70"/>
    </location>
</feature>
<evidence type="ECO:0000313" key="3">
    <source>
        <dbReference type="Proteomes" id="UP001162060"/>
    </source>
</evidence>
<organism evidence="2 3">
    <name type="scientific">Peronospora matthiolae</name>
    <dbReference type="NCBI Taxonomy" id="2874970"/>
    <lineage>
        <taxon>Eukaryota</taxon>
        <taxon>Sar</taxon>
        <taxon>Stramenopiles</taxon>
        <taxon>Oomycota</taxon>
        <taxon>Peronosporomycetes</taxon>
        <taxon>Peronosporales</taxon>
        <taxon>Peronosporaceae</taxon>
        <taxon>Peronospora</taxon>
    </lineage>
</organism>
<proteinExistence type="predicted"/>